<keyword evidence="6 8" id="KW-0408">Iron</keyword>
<protein>
    <submittedName>
        <fullName evidence="10">Cytochrome-P450 52A13-like</fullName>
    </submittedName>
</protein>
<dbReference type="PANTHER" id="PTHR24287">
    <property type="entry name" value="P450, PUTATIVE (EUROFUNG)-RELATED"/>
    <property type="match status" value="1"/>
</dbReference>
<keyword evidence="7" id="KW-0503">Monooxygenase</keyword>
<dbReference type="InterPro" id="IPR001128">
    <property type="entry name" value="Cyt_P450"/>
</dbReference>
<evidence type="ECO:0000313" key="11">
    <source>
        <dbReference type="Proteomes" id="UP001138500"/>
    </source>
</evidence>
<keyword evidence="9" id="KW-0812">Transmembrane</keyword>
<feature type="binding site" description="axial binding residue" evidence="8">
    <location>
        <position position="463"/>
    </location>
    <ligand>
        <name>heme</name>
        <dbReference type="ChEBI" id="CHEBI:30413"/>
    </ligand>
    <ligandPart>
        <name>Fe</name>
        <dbReference type="ChEBI" id="CHEBI:18248"/>
    </ligandPart>
</feature>
<name>A0A9W7SLN8_9PEZI</name>
<reference evidence="10 11" key="1">
    <citation type="journal article" date="2018" name="IMA Fungus">
        <title>IMA Genome-F 10: Nine draft genome sequences of Claviceps purpurea s.lat., including C. arundinis, C. humidiphila, and C. cf. spartinae, pseudomolecules for the pitch canker pathogen Fusarium circinatum, draft genome of Davidsoniella eucalypti, Grosmannia galeiformis, Quambalaria eucalypti, and Teratosphaeria destructans.</title>
        <authorList>
            <person name="Wingfield B.D."/>
            <person name="Liu M."/>
            <person name="Nguyen H.D."/>
            <person name="Lane F.A."/>
            <person name="Morgan S.W."/>
            <person name="De Vos L."/>
            <person name="Wilken P.M."/>
            <person name="Duong T.A."/>
            <person name="Aylward J."/>
            <person name="Coetzee M.P."/>
            <person name="Dadej K."/>
            <person name="De Beer Z.W."/>
            <person name="Findlay W."/>
            <person name="Havenga M."/>
            <person name="Kolarik M."/>
            <person name="Menzies J.G."/>
            <person name="Naidoo K."/>
            <person name="Pochopski O."/>
            <person name="Shoukouhi P."/>
            <person name="Santana Q.C."/>
            <person name="Seifert K.A."/>
            <person name="Soal N."/>
            <person name="Steenkamp E.T."/>
            <person name="Tatham C.T."/>
            <person name="van der Nest M.A."/>
            <person name="Wingfield M.J."/>
        </authorList>
    </citation>
    <scope>NUCLEOTIDE SEQUENCE [LARGE SCALE GENOMIC DNA]</scope>
    <source>
        <strain evidence="10">CMW44962</strain>
    </source>
</reference>
<dbReference type="InterPro" id="IPR047146">
    <property type="entry name" value="Cyt_P450_E_CYP52_fungi"/>
</dbReference>
<evidence type="ECO:0000256" key="5">
    <source>
        <dbReference type="ARBA" id="ARBA00023002"/>
    </source>
</evidence>
<dbReference type="GO" id="GO:0004497">
    <property type="term" value="F:monooxygenase activity"/>
    <property type="evidence" value="ECO:0007669"/>
    <property type="project" value="UniProtKB-KW"/>
</dbReference>
<evidence type="ECO:0000256" key="6">
    <source>
        <dbReference type="ARBA" id="ARBA00023004"/>
    </source>
</evidence>
<evidence type="ECO:0000256" key="9">
    <source>
        <dbReference type="SAM" id="Phobius"/>
    </source>
</evidence>
<dbReference type="Gene3D" id="1.10.630.10">
    <property type="entry name" value="Cytochrome P450"/>
    <property type="match status" value="1"/>
</dbReference>
<keyword evidence="3 8" id="KW-0349">Heme</keyword>
<proteinExistence type="inferred from homology"/>
<evidence type="ECO:0000256" key="8">
    <source>
        <dbReference type="PIRSR" id="PIRSR602401-1"/>
    </source>
</evidence>
<keyword evidence="11" id="KW-1185">Reference proteome</keyword>
<evidence type="ECO:0000313" key="10">
    <source>
        <dbReference type="EMBL" id="KAH9822768.1"/>
    </source>
</evidence>
<accession>A0A9W7SLN8</accession>
<dbReference type="Proteomes" id="UP001138500">
    <property type="component" value="Unassembled WGS sequence"/>
</dbReference>
<dbReference type="InterPro" id="IPR036396">
    <property type="entry name" value="Cyt_P450_sf"/>
</dbReference>
<evidence type="ECO:0000256" key="3">
    <source>
        <dbReference type="ARBA" id="ARBA00022617"/>
    </source>
</evidence>
<dbReference type="PRINTS" id="PR00385">
    <property type="entry name" value="P450"/>
</dbReference>
<dbReference type="GO" id="GO:0020037">
    <property type="term" value="F:heme binding"/>
    <property type="evidence" value="ECO:0007669"/>
    <property type="project" value="InterPro"/>
</dbReference>
<dbReference type="GO" id="GO:0005506">
    <property type="term" value="F:iron ion binding"/>
    <property type="evidence" value="ECO:0007669"/>
    <property type="project" value="InterPro"/>
</dbReference>
<dbReference type="CDD" id="cd11063">
    <property type="entry name" value="CYP52"/>
    <property type="match status" value="1"/>
</dbReference>
<comment type="cofactor">
    <cofactor evidence="1 8">
        <name>heme</name>
        <dbReference type="ChEBI" id="CHEBI:30413"/>
    </cofactor>
</comment>
<keyword evidence="5" id="KW-0560">Oxidoreductase</keyword>
<feature type="transmembrane region" description="Helical" evidence="9">
    <location>
        <begin position="6"/>
        <end position="22"/>
    </location>
</feature>
<evidence type="ECO:0000256" key="4">
    <source>
        <dbReference type="ARBA" id="ARBA00022723"/>
    </source>
</evidence>
<dbReference type="AlphaFoldDB" id="A0A9W7SLN8"/>
<dbReference type="Pfam" id="PF00067">
    <property type="entry name" value="p450"/>
    <property type="match status" value="1"/>
</dbReference>
<sequence>MPDPLHIAPVALAFLFILYRIAKSIINGRGRRFRQLAASGGCEEPVDFTEPFPYGFRMLWRIMQLDKTGEDLLDDVMTEEFGDKTTFKKTTHDGTTLIQTIEPANVQTLLALKFNDFETGSRRRNILYPIVGDSIFSSDGAFWQHSRALFRPQFSRDNINDLDATDRSCHDLINVIGEVDEAGWTDAVALQPLLYNFTMDTASQFLFGESLHAQPSSLDANADPEAIARSRIFIRAFDQIGVTAADRFRLQGLYFLADGPRFRRALSDVKAVTDHFVRRAIEEATEDDTKQDHKYSLLTALARETKDETELRNQILAILFAGRDTTASLLGWCFTRLALHPDILSALRLAILRHFDNGEISFASLKACRPLQNFINEVLRLHPTVPINGRFATKDTILPTGGGLSGTSPVAVRQGQFVLFSVYLMHRRKDLWGEDALEFRPERFEKKIPSWQFLPFIGGPRICLGQQFAITEVGYLLVRMLQAFDRIEPVNAEEMRRMKKTLGLTVTAAEGVRVRLHRAK</sequence>
<dbReference type="OrthoDB" id="1470350at2759"/>
<dbReference type="PANTHER" id="PTHR24287:SF1">
    <property type="entry name" value="P450, PUTATIVE (EUROFUNG)-RELATED"/>
    <property type="match status" value="1"/>
</dbReference>
<dbReference type="InterPro" id="IPR002401">
    <property type="entry name" value="Cyt_P450_E_grp-I"/>
</dbReference>
<evidence type="ECO:0000256" key="7">
    <source>
        <dbReference type="ARBA" id="ARBA00023033"/>
    </source>
</evidence>
<comment type="caution">
    <text evidence="10">The sequence shown here is derived from an EMBL/GenBank/DDBJ whole genome shotgun (WGS) entry which is preliminary data.</text>
</comment>
<dbReference type="SUPFAM" id="SSF48264">
    <property type="entry name" value="Cytochrome P450"/>
    <property type="match status" value="1"/>
</dbReference>
<comment type="similarity">
    <text evidence="2">Belongs to the cytochrome P450 family.</text>
</comment>
<dbReference type="EMBL" id="RIBY02002212">
    <property type="protein sequence ID" value="KAH9822768.1"/>
    <property type="molecule type" value="Genomic_DNA"/>
</dbReference>
<organism evidence="10 11">
    <name type="scientific">Teratosphaeria destructans</name>
    <dbReference type="NCBI Taxonomy" id="418781"/>
    <lineage>
        <taxon>Eukaryota</taxon>
        <taxon>Fungi</taxon>
        <taxon>Dikarya</taxon>
        <taxon>Ascomycota</taxon>
        <taxon>Pezizomycotina</taxon>
        <taxon>Dothideomycetes</taxon>
        <taxon>Dothideomycetidae</taxon>
        <taxon>Mycosphaerellales</taxon>
        <taxon>Teratosphaeriaceae</taxon>
        <taxon>Teratosphaeria</taxon>
    </lineage>
</organism>
<dbReference type="GO" id="GO:0016705">
    <property type="term" value="F:oxidoreductase activity, acting on paired donors, with incorporation or reduction of molecular oxygen"/>
    <property type="evidence" value="ECO:0007669"/>
    <property type="project" value="InterPro"/>
</dbReference>
<keyword evidence="9" id="KW-1133">Transmembrane helix</keyword>
<evidence type="ECO:0000256" key="2">
    <source>
        <dbReference type="ARBA" id="ARBA00010617"/>
    </source>
</evidence>
<keyword evidence="4 8" id="KW-0479">Metal-binding</keyword>
<gene>
    <name evidence="10" type="ORF">Tdes44962_MAKER04737</name>
</gene>
<evidence type="ECO:0000256" key="1">
    <source>
        <dbReference type="ARBA" id="ARBA00001971"/>
    </source>
</evidence>
<dbReference type="PRINTS" id="PR00463">
    <property type="entry name" value="EP450I"/>
</dbReference>
<keyword evidence="9" id="KW-0472">Membrane</keyword>
<reference evidence="10 11" key="2">
    <citation type="journal article" date="2021" name="Curr. Genet.">
        <title>Genetic response to nitrogen starvation in the aggressive Eucalyptus foliar pathogen Teratosphaeria destructans.</title>
        <authorList>
            <person name="Havenga M."/>
            <person name="Wingfield B.D."/>
            <person name="Wingfield M.J."/>
            <person name="Dreyer L.L."/>
            <person name="Roets F."/>
            <person name="Aylward J."/>
        </authorList>
    </citation>
    <scope>NUCLEOTIDE SEQUENCE [LARGE SCALE GENOMIC DNA]</scope>
    <source>
        <strain evidence="10">CMW44962</strain>
    </source>
</reference>